<reference evidence="1 2" key="1">
    <citation type="submission" date="2022-06" db="EMBL/GenBank/DDBJ databases">
        <title>Pseudarthrobacter sp. strain RMG13 Genome sequencing and assembly.</title>
        <authorList>
            <person name="Kim I."/>
        </authorList>
    </citation>
    <scope>NUCLEOTIDE SEQUENCE [LARGE SCALE GENOMIC DNA]</scope>
    <source>
        <strain evidence="1 2">RMG13</strain>
    </source>
</reference>
<proteinExistence type="predicted"/>
<dbReference type="Proteomes" id="UP001524318">
    <property type="component" value="Unassembled WGS sequence"/>
</dbReference>
<comment type="caution">
    <text evidence="1">The sequence shown here is derived from an EMBL/GenBank/DDBJ whole genome shotgun (WGS) entry which is preliminary data.</text>
</comment>
<gene>
    <name evidence="1" type="ORF">NFC73_05230</name>
</gene>
<dbReference type="RefSeq" id="WP_254748193.1">
    <property type="nucleotide sequence ID" value="NZ_JANCLV010000002.1"/>
</dbReference>
<organism evidence="1 2">
    <name type="scientific">Pseudarthrobacter humi</name>
    <dbReference type="NCBI Taxonomy" id="2952523"/>
    <lineage>
        <taxon>Bacteria</taxon>
        <taxon>Bacillati</taxon>
        <taxon>Actinomycetota</taxon>
        <taxon>Actinomycetes</taxon>
        <taxon>Micrococcales</taxon>
        <taxon>Micrococcaceae</taxon>
        <taxon>Pseudarthrobacter</taxon>
    </lineage>
</organism>
<evidence type="ECO:0000313" key="2">
    <source>
        <dbReference type="Proteomes" id="UP001524318"/>
    </source>
</evidence>
<sequence length="67" mass="7212">MGGNCAHVASDLKKIREGKKLLTILMVRGDLARGIPAQVAGGYHRACASYYTDENTDIPLKLADAPR</sequence>
<evidence type="ECO:0000313" key="1">
    <source>
        <dbReference type="EMBL" id="MCP8999142.1"/>
    </source>
</evidence>
<protein>
    <submittedName>
        <fullName evidence="1">Uncharacterized protein</fullName>
    </submittedName>
</protein>
<name>A0ABT1LL08_9MICC</name>
<accession>A0ABT1LL08</accession>
<dbReference type="EMBL" id="JANCLV010000002">
    <property type="protein sequence ID" value="MCP8999142.1"/>
    <property type="molecule type" value="Genomic_DNA"/>
</dbReference>
<keyword evidence="2" id="KW-1185">Reference proteome</keyword>